<protein>
    <submittedName>
        <fullName evidence="1">(northern house mosquito) hypothetical protein</fullName>
    </submittedName>
</protein>
<name>A0A8D8ANY8_CULPI</name>
<dbReference type="AlphaFoldDB" id="A0A8D8ANY8"/>
<organism evidence="1">
    <name type="scientific">Culex pipiens</name>
    <name type="common">House mosquito</name>
    <dbReference type="NCBI Taxonomy" id="7175"/>
    <lineage>
        <taxon>Eukaryota</taxon>
        <taxon>Metazoa</taxon>
        <taxon>Ecdysozoa</taxon>
        <taxon>Arthropoda</taxon>
        <taxon>Hexapoda</taxon>
        <taxon>Insecta</taxon>
        <taxon>Pterygota</taxon>
        <taxon>Neoptera</taxon>
        <taxon>Endopterygota</taxon>
        <taxon>Diptera</taxon>
        <taxon>Nematocera</taxon>
        <taxon>Culicoidea</taxon>
        <taxon>Culicidae</taxon>
        <taxon>Culicinae</taxon>
        <taxon>Culicini</taxon>
        <taxon>Culex</taxon>
        <taxon>Culex</taxon>
    </lineage>
</organism>
<reference evidence="1" key="1">
    <citation type="submission" date="2021-05" db="EMBL/GenBank/DDBJ databases">
        <authorList>
            <person name="Alioto T."/>
            <person name="Alioto T."/>
            <person name="Gomez Garrido J."/>
        </authorList>
    </citation>
    <scope>NUCLEOTIDE SEQUENCE</scope>
</reference>
<accession>A0A8D8ANY8</accession>
<sequence>MHGYCTERDHLFPPSNPFLVVSRKGMIVRGGRGSVLIQRRRGKILLHRVVMVVRRADLVMVVMMVRAEASLRRNDVPRRRWRRSGSFRQQPVVLLEDQMGSRVDQQAVLLAGQQPVVIGQRVPVGVLDLRGQERGVTHVVGRVADDHVAAAVGAKVKGNHADHVGVGMGVGKRWGWWGGDQVVGGAT</sequence>
<proteinExistence type="predicted"/>
<evidence type="ECO:0000313" key="1">
    <source>
        <dbReference type="EMBL" id="CAG6460839.1"/>
    </source>
</evidence>
<dbReference type="EMBL" id="HBUE01041371">
    <property type="protein sequence ID" value="CAG6460839.1"/>
    <property type="molecule type" value="Transcribed_RNA"/>
</dbReference>